<dbReference type="InterPro" id="IPR012312">
    <property type="entry name" value="Hemerythrin-like"/>
</dbReference>
<dbReference type="Pfam" id="PF01814">
    <property type="entry name" value="Hemerythrin"/>
    <property type="match status" value="1"/>
</dbReference>
<accession>A0ABQ2DKC6</accession>
<feature type="domain" description="Hemerythrin-like" evidence="1">
    <location>
        <begin position="10"/>
        <end position="128"/>
    </location>
</feature>
<gene>
    <name evidence="2" type="ORF">GCM10007173_14310</name>
</gene>
<dbReference type="EMBL" id="BMKX01000002">
    <property type="protein sequence ID" value="GGJ56649.1"/>
    <property type="molecule type" value="Genomic_DNA"/>
</dbReference>
<evidence type="ECO:0000313" key="2">
    <source>
        <dbReference type="EMBL" id="GGJ56649.1"/>
    </source>
</evidence>
<dbReference type="GeneID" id="303303802"/>
<reference evidence="3" key="1">
    <citation type="journal article" date="2019" name="Int. J. Syst. Evol. Microbiol.">
        <title>The Global Catalogue of Microorganisms (GCM) 10K type strain sequencing project: providing services to taxonomists for standard genome sequencing and annotation.</title>
        <authorList>
            <consortium name="The Broad Institute Genomics Platform"/>
            <consortium name="The Broad Institute Genome Sequencing Center for Infectious Disease"/>
            <person name="Wu L."/>
            <person name="Ma J."/>
        </authorList>
    </citation>
    <scope>NUCLEOTIDE SEQUENCE [LARGE SCALE GENOMIC DNA]</scope>
    <source>
        <strain evidence="3">CGMCC 1.3685</strain>
    </source>
</reference>
<organism evidence="2 3">
    <name type="scientific">Glutamicibacter ardleyensis</name>
    <dbReference type="NCBI Taxonomy" id="225894"/>
    <lineage>
        <taxon>Bacteria</taxon>
        <taxon>Bacillati</taxon>
        <taxon>Actinomycetota</taxon>
        <taxon>Actinomycetes</taxon>
        <taxon>Micrococcales</taxon>
        <taxon>Micrococcaceae</taxon>
        <taxon>Glutamicibacter</taxon>
    </lineage>
</organism>
<dbReference type="Proteomes" id="UP000606115">
    <property type="component" value="Unassembled WGS sequence"/>
</dbReference>
<proteinExistence type="predicted"/>
<comment type="caution">
    <text evidence="2">The sequence shown here is derived from an EMBL/GenBank/DDBJ whole genome shotgun (WGS) entry which is preliminary data.</text>
</comment>
<dbReference type="Gene3D" id="1.20.120.520">
    <property type="entry name" value="nmb1532 protein domain like"/>
    <property type="match status" value="1"/>
</dbReference>
<sequence>MSSVPDGSLAEAFTKEHHDIDAAIENYLASTHEGPEQRAKMLLEAVIALRRHIYLEEEVVFPDLPRATLMMPLMVMHREHGELWRRMDVLEESLQSGSADEQLMADCQELLSLLDNHNSKEEPIIYPQMDTALSVQEQQKVAHL</sequence>
<protein>
    <submittedName>
        <fullName evidence="2">Hemerythrin</fullName>
    </submittedName>
</protein>
<dbReference type="RefSeq" id="WP_229677047.1">
    <property type="nucleotide sequence ID" value="NZ_BMKX01000002.1"/>
</dbReference>
<name>A0ABQ2DKC6_9MICC</name>
<dbReference type="PANTHER" id="PTHR39966:SF1">
    <property type="entry name" value="HEMERYTHRIN-LIKE DOMAIN-CONTAINING PROTEIN"/>
    <property type="match status" value="1"/>
</dbReference>
<keyword evidence="3" id="KW-1185">Reference proteome</keyword>
<dbReference type="PANTHER" id="PTHR39966">
    <property type="entry name" value="BLL2471 PROTEIN-RELATED"/>
    <property type="match status" value="1"/>
</dbReference>
<evidence type="ECO:0000313" key="3">
    <source>
        <dbReference type="Proteomes" id="UP000606115"/>
    </source>
</evidence>
<evidence type="ECO:0000259" key="1">
    <source>
        <dbReference type="Pfam" id="PF01814"/>
    </source>
</evidence>